<dbReference type="Pfam" id="PF01694">
    <property type="entry name" value="Rhomboid"/>
    <property type="match status" value="1"/>
</dbReference>
<dbReference type="InterPro" id="IPR022764">
    <property type="entry name" value="Peptidase_S54_rhomboid_dom"/>
</dbReference>
<dbReference type="GO" id="GO:0006508">
    <property type="term" value="P:proteolysis"/>
    <property type="evidence" value="ECO:0007669"/>
    <property type="project" value="UniProtKB-KW"/>
</dbReference>
<accession>A0A8J7KBP8</accession>
<comment type="similarity">
    <text evidence="2">Belongs to the peptidase S54 family.</text>
</comment>
<feature type="transmembrane region" description="Helical" evidence="7">
    <location>
        <begin position="176"/>
        <end position="194"/>
    </location>
</feature>
<dbReference type="AlphaFoldDB" id="A0A8J7KBP8"/>
<dbReference type="InterPro" id="IPR035952">
    <property type="entry name" value="Rhomboid-like_sf"/>
</dbReference>
<protein>
    <submittedName>
        <fullName evidence="10">Rhomboid family intramembrane serine protease</fullName>
    </submittedName>
</protein>
<evidence type="ECO:0000256" key="5">
    <source>
        <dbReference type="ARBA" id="ARBA00022989"/>
    </source>
</evidence>
<dbReference type="InterPro" id="IPR031976">
    <property type="entry name" value="NRho"/>
</dbReference>
<keyword evidence="3 7" id="KW-0812">Transmembrane</keyword>
<dbReference type="PANTHER" id="PTHR43731">
    <property type="entry name" value="RHOMBOID PROTEASE"/>
    <property type="match status" value="1"/>
</dbReference>
<evidence type="ECO:0000256" key="3">
    <source>
        <dbReference type="ARBA" id="ARBA00022692"/>
    </source>
</evidence>
<evidence type="ECO:0000256" key="4">
    <source>
        <dbReference type="ARBA" id="ARBA00022801"/>
    </source>
</evidence>
<proteinExistence type="inferred from homology"/>
<dbReference type="InterPro" id="IPR038244">
    <property type="entry name" value="NRho_sf"/>
</dbReference>
<feature type="transmembrane region" description="Helical" evidence="7">
    <location>
        <begin position="139"/>
        <end position="164"/>
    </location>
</feature>
<name>A0A8J7KBP8_9GAMM</name>
<feature type="transmembrane region" description="Helical" evidence="7">
    <location>
        <begin position="254"/>
        <end position="275"/>
    </location>
</feature>
<feature type="domain" description="Peptidase S54 rhomboid" evidence="8">
    <location>
        <begin position="137"/>
        <end position="273"/>
    </location>
</feature>
<evidence type="ECO:0000259" key="9">
    <source>
        <dbReference type="Pfam" id="PF16733"/>
    </source>
</evidence>
<dbReference type="EMBL" id="JADEYS010000025">
    <property type="protein sequence ID" value="MBE9399346.1"/>
    <property type="molecule type" value="Genomic_DNA"/>
</dbReference>
<evidence type="ECO:0000256" key="6">
    <source>
        <dbReference type="ARBA" id="ARBA00023136"/>
    </source>
</evidence>
<comment type="caution">
    <text evidence="10">The sequence shown here is derived from an EMBL/GenBank/DDBJ whole genome shotgun (WGS) entry which is preliminary data.</text>
</comment>
<keyword evidence="10" id="KW-0645">Protease</keyword>
<evidence type="ECO:0000259" key="8">
    <source>
        <dbReference type="Pfam" id="PF01694"/>
    </source>
</evidence>
<dbReference type="GO" id="GO:0016020">
    <property type="term" value="C:membrane"/>
    <property type="evidence" value="ECO:0007669"/>
    <property type="project" value="UniProtKB-SubCell"/>
</dbReference>
<keyword evidence="5 7" id="KW-1133">Transmembrane helix</keyword>
<feature type="transmembrane region" description="Helical" evidence="7">
    <location>
        <begin position="200"/>
        <end position="217"/>
    </location>
</feature>
<evidence type="ECO:0000256" key="1">
    <source>
        <dbReference type="ARBA" id="ARBA00004141"/>
    </source>
</evidence>
<dbReference type="PANTHER" id="PTHR43731:SF14">
    <property type="entry name" value="PRESENILIN-ASSOCIATED RHOMBOID-LIKE PROTEIN, MITOCHONDRIAL"/>
    <property type="match status" value="1"/>
</dbReference>
<organism evidence="10 11">
    <name type="scientific">Pontibacterium sinense</name>
    <dbReference type="NCBI Taxonomy" id="2781979"/>
    <lineage>
        <taxon>Bacteria</taxon>
        <taxon>Pseudomonadati</taxon>
        <taxon>Pseudomonadota</taxon>
        <taxon>Gammaproteobacteria</taxon>
        <taxon>Oceanospirillales</taxon>
        <taxon>Oceanospirillaceae</taxon>
        <taxon>Pontibacterium</taxon>
    </lineage>
</organism>
<keyword evidence="6 7" id="KW-0472">Membrane</keyword>
<dbReference type="Gene3D" id="3.30.70.2080">
    <property type="match status" value="1"/>
</dbReference>
<dbReference type="Pfam" id="PF16733">
    <property type="entry name" value="NRho"/>
    <property type="match status" value="1"/>
</dbReference>
<comment type="subcellular location">
    <subcellularLocation>
        <location evidence="1">Membrane</location>
        <topology evidence="1">Multi-pass membrane protein</topology>
    </subcellularLocation>
</comment>
<sequence length="286" mass="32039">MIKVLEVPLSEDLSEFAEFLWMNEIPHRILERDQQQQLWVAPSIDSEKIAALFQMWKEGADLRKIKVGHAQPKTGISAVGLPQIWLTVSLILLSLGITFLIGMGENFEYFRLFTMTDIVERNGKLVTTSLSYTFTNGEWWRLITPVFIHFSVLHIIFNLLWVWIVGSKIEYFQGRWALAGLVLFSGISSNLAQFYISGPLFGGMSGVVFALLGYAWLWDRRNPSNAIGLPPALLGFMVVWLVLGYSGLLEGMGLGAIANTAHLAGLIAGFVFVPFGEMVARPRRKS</sequence>
<feature type="transmembrane region" description="Helical" evidence="7">
    <location>
        <begin position="84"/>
        <end position="103"/>
    </location>
</feature>
<gene>
    <name evidence="10" type="ORF">IOQ59_18955</name>
</gene>
<feature type="domain" description="Rhomboid protease N-terminal" evidence="9">
    <location>
        <begin position="2"/>
        <end position="61"/>
    </location>
</feature>
<dbReference type="GO" id="GO:0004252">
    <property type="term" value="F:serine-type endopeptidase activity"/>
    <property type="evidence" value="ECO:0007669"/>
    <property type="project" value="InterPro"/>
</dbReference>
<evidence type="ECO:0000256" key="7">
    <source>
        <dbReference type="SAM" id="Phobius"/>
    </source>
</evidence>
<dbReference type="SUPFAM" id="SSF144091">
    <property type="entry name" value="Rhomboid-like"/>
    <property type="match status" value="1"/>
</dbReference>
<evidence type="ECO:0000313" key="11">
    <source>
        <dbReference type="Proteomes" id="UP000640333"/>
    </source>
</evidence>
<reference evidence="10" key="1">
    <citation type="submission" date="2020-10" db="EMBL/GenBank/DDBJ databases">
        <title>Bacterium isolated from coastal waters sediment.</title>
        <authorList>
            <person name="Chen R.-J."/>
            <person name="Lu D.-C."/>
            <person name="Zhu K.-L."/>
            <person name="Du Z.-J."/>
        </authorList>
    </citation>
    <scope>NUCLEOTIDE SEQUENCE</scope>
    <source>
        <strain evidence="10">N1Y112</strain>
    </source>
</reference>
<feature type="transmembrane region" description="Helical" evidence="7">
    <location>
        <begin position="229"/>
        <end position="248"/>
    </location>
</feature>
<keyword evidence="11" id="KW-1185">Reference proteome</keyword>
<keyword evidence="4" id="KW-0378">Hydrolase</keyword>
<dbReference type="RefSeq" id="WP_193955038.1">
    <property type="nucleotide sequence ID" value="NZ_JADEYS010000025.1"/>
</dbReference>
<evidence type="ECO:0000256" key="2">
    <source>
        <dbReference type="ARBA" id="ARBA00009045"/>
    </source>
</evidence>
<dbReference type="Gene3D" id="1.20.1540.10">
    <property type="entry name" value="Rhomboid-like"/>
    <property type="match status" value="1"/>
</dbReference>
<dbReference type="InterPro" id="IPR050925">
    <property type="entry name" value="Rhomboid_protease_S54"/>
</dbReference>
<evidence type="ECO:0000313" key="10">
    <source>
        <dbReference type="EMBL" id="MBE9399346.1"/>
    </source>
</evidence>
<dbReference type="Proteomes" id="UP000640333">
    <property type="component" value="Unassembled WGS sequence"/>
</dbReference>